<dbReference type="AlphaFoldDB" id="A0A0F9DBU9"/>
<dbReference type="PROSITE" id="PS50005">
    <property type="entry name" value="TPR"/>
    <property type="match status" value="1"/>
</dbReference>
<comment type="caution">
    <text evidence="3">The sequence shown here is derived from an EMBL/GenBank/DDBJ whole genome shotgun (WGS) entry which is preliminary data.</text>
</comment>
<name>A0A0F9DBU9_9ZZZZ</name>
<dbReference type="PROSITE" id="PS50293">
    <property type="entry name" value="TPR_REGION"/>
    <property type="match status" value="1"/>
</dbReference>
<accession>A0A0F9DBU9</accession>
<reference evidence="3" key="1">
    <citation type="journal article" date="2015" name="Nature">
        <title>Complex archaea that bridge the gap between prokaryotes and eukaryotes.</title>
        <authorList>
            <person name="Spang A."/>
            <person name="Saw J.H."/>
            <person name="Jorgensen S.L."/>
            <person name="Zaremba-Niedzwiedzka K."/>
            <person name="Martijn J."/>
            <person name="Lind A.E."/>
            <person name="van Eijk R."/>
            <person name="Schleper C."/>
            <person name="Guy L."/>
            <person name="Ettema T.J."/>
        </authorList>
    </citation>
    <scope>NUCLEOTIDE SEQUENCE</scope>
</reference>
<dbReference type="Gene3D" id="1.25.40.10">
    <property type="entry name" value="Tetratricopeptide repeat domain"/>
    <property type="match status" value="2"/>
</dbReference>
<sequence>MVDKATLYLEDILEDAFYFLQHGDAKQGKYLLKKAAKKYPRHYLTYYGVGIMAVLKGDYNLAIQNLLKSIAVNGEYALAHYNLAISYQKTGKVDLSIKHHVAALKHASPEDTDVITASKEIVELVEKGLPTGFTIEQYLEDSERFDKGFELLQTEQYEKAIPLFKVIASNQPKHVQAKGNLGICYLMLQDYTQARDYFEQALALDPDYEPAKKNLAVLNNIETGLLSKPLSMQSTYFYAEKAARANKIT</sequence>
<dbReference type="EMBL" id="LAZR01029571">
    <property type="protein sequence ID" value="KKL59198.1"/>
    <property type="molecule type" value="Genomic_DNA"/>
</dbReference>
<protein>
    <recommendedName>
        <fullName evidence="4">Tetratricopeptide repeat protein</fullName>
    </recommendedName>
</protein>
<organism evidence="3">
    <name type="scientific">marine sediment metagenome</name>
    <dbReference type="NCBI Taxonomy" id="412755"/>
    <lineage>
        <taxon>unclassified sequences</taxon>
        <taxon>metagenomes</taxon>
        <taxon>ecological metagenomes</taxon>
    </lineage>
</organism>
<dbReference type="InterPro" id="IPR050498">
    <property type="entry name" value="Ycf3"/>
</dbReference>
<gene>
    <name evidence="3" type="ORF">LCGC14_2217730</name>
</gene>
<evidence type="ECO:0000256" key="1">
    <source>
        <dbReference type="ARBA" id="ARBA00022737"/>
    </source>
</evidence>
<dbReference type="GO" id="GO:0046813">
    <property type="term" value="P:receptor-mediated virion attachment to host cell"/>
    <property type="evidence" value="ECO:0007669"/>
    <property type="project" value="TreeGrafter"/>
</dbReference>
<dbReference type="PANTHER" id="PTHR44858:SF1">
    <property type="entry name" value="UDP-N-ACETYLGLUCOSAMINE--PEPTIDE N-ACETYLGLUCOSAMINYLTRANSFERASE SPINDLY-RELATED"/>
    <property type="match status" value="1"/>
</dbReference>
<dbReference type="Pfam" id="PF13414">
    <property type="entry name" value="TPR_11"/>
    <property type="match status" value="1"/>
</dbReference>
<dbReference type="SMART" id="SM00028">
    <property type="entry name" value="TPR"/>
    <property type="match status" value="3"/>
</dbReference>
<dbReference type="InterPro" id="IPR011990">
    <property type="entry name" value="TPR-like_helical_dom_sf"/>
</dbReference>
<keyword evidence="1" id="KW-0677">Repeat</keyword>
<proteinExistence type="predicted"/>
<evidence type="ECO:0008006" key="4">
    <source>
        <dbReference type="Google" id="ProtNLM"/>
    </source>
</evidence>
<evidence type="ECO:0000313" key="3">
    <source>
        <dbReference type="EMBL" id="KKL59198.1"/>
    </source>
</evidence>
<dbReference type="PANTHER" id="PTHR44858">
    <property type="entry name" value="TETRATRICOPEPTIDE REPEAT PROTEIN 6"/>
    <property type="match status" value="1"/>
</dbReference>
<dbReference type="SUPFAM" id="SSF48452">
    <property type="entry name" value="TPR-like"/>
    <property type="match status" value="1"/>
</dbReference>
<dbReference type="Pfam" id="PF00515">
    <property type="entry name" value="TPR_1"/>
    <property type="match status" value="1"/>
</dbReference>
<dbReference type="InterPro" id="IPR019734">
    <property type="entry name" value="TPR_rpt"/>
</dbReference>
<keyword evidence="2" id="KW-0802">TPR repeat</keyword>
<dbReference type="GO" id="GO:0009279">
    <property type="term" value="C:cell outer membrane"/>
    <property type="evidence" value="ECO:0007669"/>
    <property type="project" value="TreeGrafter"/>
</dbReference>
<evidence type="ECO:0000256" key="2">
    <source>
        <dbReference type="ARBA" id="ARBA00022803"/>
    </source>
</evidence>